<evidence type="ECO:0000256" key="2">
    <source>
        <dbReference type="ARBA" id="ARBA00022617"/>
    </source>
</evidence>
<evidence type="ECO:0000313" key="8">
    <source>
        <dbReference type="EMBL" id="TWF75932.1"/>
    </source>
</evidence>
<dbReference type="GO" id="GO:0004497">
    <property type="term" value="F:monooxygenase activity"/>
    <property type="evidence" value="ECO:0007669"/>
    <property type="project" value="UniProtKB-KW"/>
</dbReference>
<dbReference type="InterPro" id="IPR001128">
    <property type="entry name" value="Cyt_P450"/>
</dbReference>
<dbReference type="Proteomes" id="UP000321261">
    <property type="component" value="Unassembled WGS sequence"/>
</dbReference>
<sequence length="400" mass="42325">MTSQTVPSPFTETTGPARHAAFAELATTGPVQKVMLFTGVPAWVVTGYAEARELLAHPAVVKVAGGGPHMDAMPPELTAAMNTHLLSTNPPDHTRLRRLVTAAFTVRRVEALAPRVQEIADALLDDMAAAGDGAVDLVDGFGFPLPITVITELLGIPPGDRADFRRWSSIAVNGAVHPPEVYVDAARNIVGYVRELIAAKRTDPADDLLSALIAVHEGGDRLSQDELTSMVFLLLVAGHETTVNLIVSGTYALLRHPDQLALLRAEPERLPAAVEELLRYDGPVQVTIPAVAAAPIEVGGVTIPAGDVVLPALLAANRDPARFPEPDRLDITRPSNPHMAFGHGLHHCLGAPLARMEGRIALGALLARFPGLRLADPATEPARNPGLLMNGLVALPVVLD</sequence>
<dbReference type="PANTHER" id="PTHR46696:SF1">
    <property type="entry name" value="CYTOCHROME P450 YJIB-RELATED"/>
    <property type="match status" value="1"/>
</dbReference>
<evidence type="ECO:0000313" key="9">
    <source>
        <dbReference type="Proteomes" id="UP000321261"/>
    </source>
</evidence>
<keyword evidence="5 7" id="KW-0408">Iron</keyword>
<dbReference type="RefSeq" id="WP_246170274.1">
    <property type="nucleotide sequence ID" value="NZ_VIWU01000001.1"/>
</dbReference>
<dbReference type="InterPro" id="IPR017972">
    <property type="entry name" value="Cyt_P450_CS"/>
</dbReference>
<dbReference type="GO" id="GO:0020037">
    <property type="term" value="F:heme binding"/>
    <property type="evidence" value="ECO:0007669"/>
    <property type="project" value="InterPro"/>
</dbReference>
<keyword evidence="6 7" id="KW-0503">Monooxygenase</keyword>
<dbReference type="EMBL" id="VIWU01000001">
    <property type="protein sequence ID" value="TWF75932.1"/>
    <property type="molecule type" value="Genomic_DNA"/>
</dbReference>
<dbReference type="PANTHER" id="PTHR46696">
    <property type="entry name" value="P450, PUTATIVE (EUROFUNG)-RELATED"/>
    <property type="match status" value="1"/>
</dbReference>
<dbReference type="AlphaFoldDB" id="A0A561SM79"/>
<evidence type="ECO:0000256" key="5">
    <source>
        <dbReference type="ARBA" id="ARBA00023004"/>
    </source>
</evidence>
<comment type="caution">
    <text evidence="8">The sequence shown here is derived from an EMBL/GenBank/DDBJ whole genome shotgun (WGS) entry which is preliminary data.</text>
</comment>
<evidence type="ECO:0000256" key="3">
    <source>
        <dbReference type="ARBA" id="ARBA00022723"/>
    </source>
</evidence>
<dbReference type="PRINTS" id="PR00385">
    <property type="entry name" value="P450"/>
</dbReference>
<keyword evidence="3 7" id="KW-0479">Metal-binding</keyword>
<dbReference type="SUPFAM" id="SSF48264">
    <property type="entry name" value="Cytochrome P450"/>
    <property type="match status" value="1"/>
</dbReference>
<accession>A0A561SM79</accession>
<gene>
    <name evidence="8" type="ORF">FHX44_111819</name>
</gene>
<dbReference type="Pfam" id="PF00067">
    <property type="entry name" value="p450"/>
    <property type="match status" value="1"/>
</dbReference>
<dbReference type="Gene3D" id="1.10.630.10">
    <property type="entry name" value="Cytochrome P450"/>
    <property type="match status" value="1"/>
</dbReference>
<name>A0A561SM79_9PSEU</name>
<dbReference type="InterPro" id="IPR002397">
    <property type="entry name" value="Cyt_P450_B"/>
</dbReference>
<dbReference type="GO" id="GO:0016705">
    <property type="term" value="F:oxidoreductase activity, acting on paired donors, with incorporation or reduction of molecular oxygen"/>
    <property type="evidence" value="ECO:0007669"/>
    <property type="project" value="InterPro"/>
</dbReference>
<dbReference type="PRINTS" id="PR00359">
    <property type="entry name" value="BP450"/>
</dbReference>
<evidence type="ECO:0000256" key="6">
    <source>
        <dbReference type="ARBA" id="ARBA00023033"/>
    </source>
</evidence>
<dbReference type="InterPro" id="IPR036396">
    <property type="entry name" value="Cyt_P450_sf"/>
</dbReference>
<comment type="similarity">
    <text evidence="1 7">Belongs to the cytochrome P450 family.</text>
</comment>
<protein>
    <submittedName>
        <fullName evidence="8">Cytochrome P450</fullName>
    </submittedName>
</protein>
<keyword evidence="2 7" id="KW-0349">Heme</keyword>
<evidence type="ECO:0000256" key="4">
    <source>
        <dbReference type="ARBA" id="ARBA00023002"/>
    </source>
</evidence>
<reference evidence="8 9" key="1">
    <citation type="submission" date="2019-06" db="EMBL/GenBank/DDBJ databases">
        <title>Sequencing the genomes of 1000 actinobacteria strains.</title>
        <authorList>
            <person name="Klenk H.-P."/>
        </authorList>
    </citation>
    <scope>NUCLEOTIDE SEQUENCE [LARGE SCALE GENOMIC DNA]</scope>
    <source>
        <strain evidence="8 9">DSM 45671</strain>
    </source>
</reference>
<dbReference type="GO" id="GO:0005506">
    <property type="term" value="F:iron ion binding"/>
    <property type="evidence" value="ECO:0007669"/>
    <property type="project" value="InterPro"/>
</dbReference>
<keyword evidence="9" id="KW-1185">Reference proteome</keyword>
<dbReference type="FunFam" id="1.10.630.10:FF:000018">
    <property type="entry name" value="Cytochrome P450 monooxygenase"/>
    <property type="match status" value="1"/>
</dbReference>
<keyword evidence="4 7" id="KW-0560">Oxidoreductase</keyword>
<evidence type="ECO:0000256" key="7">
    <source>
        <dbReference type="RuleBase" id="RU000461"/>
    </source>
</evidence>
<dbReference type="CDD" id="cd11029">
    <property type="entry name" value="CYP107-like"/>
    <property type="match status" value="1"/>
</dbReference>
<dbReference type="PROSITE" id="PS00086">
    <property type="entry name" value="CYTOCHROME_P450"/>
    <property type="match status" value="1"/>
</dbReference>
<organism evidence="8 9">
    <name type="scientific">Pseudonocardia hierapolitana</name>
    <dbReference type="NCBI Taxonomy" id="1128676"/>
    <lineage>
        <taxon>Bacteria</taxon>
        <taxon>Bacillati</taxon>
        <taxon>Actinomycetota</taxon>
        <taxon>Actinomycetes</taxon>
        <taxon>Pseudonocardiales</taxon>
        <taxon>Pseudonocardiaceae</taxon>
        <taxon>Pseudonocardia</taxon>
    </lineage>
</organism>
<proteinExistence type="inferred from homology"/>
<evidence type="ECO:0000256" key="1">
    <source>
        <dbReference type="ARBA" id="ARBA00010617"/>
    </source>
</evidence>